<comment type="caution">
    <text evidence="4">The sequence shown here is derived from an EMBL/GenBank/DDBJ whole genome shotgun (WGS) entry which is preliminary data.</text>
</comment>
<dbReference type="InterPro" id="IPR011059">
    <property type="entry name" value="Metal-dep_hydrolase_composite"/>
</dbReference>
<evidence type="ECO:0000313" key="4">
    <source>
        <dbReference type="EMBL" id="GII43202.1"/>
    </source>
</evidence>
<dbReference type="Gene3D" id="2.30.40.10">
    <property type="entry name" value="Urease, subunit C, domain 1"/>
    <property type="match status" value="1"/>
</dbReference>
<sequence length="102" mass="10820">MAADCNPGSSYTTNILFCIALAVRDMSMTPGEAVWATTMGGARALRRPDVGHLAPGARADIVLLDAPSYVHLSYRPGVPLVAQAWKNGARATSSKRHQQVVS</sequence>
<evidence type="ECO:0000256" key="2">
    <source>
        <dbReference type="ARBA" id="ARBA00022801"/>
    </source>
</evidence>
<dbReference type="PANTHER" id="PTHR42752">
    <property type="entry name" value="IMIDAZOLONEPROPIONASE"/>
    <property type="match status" value="1"/>
</dbReference>
<evidence type="ECO:0000256" key="1">
    <source>
        <dbReference type="ARBA" id="ARBA00022723"/>
    </source>
</evidence>
<dbReference type="GO" id="GO:0046872">
    <property type="term" value="F:metal ion binding"/>
    <property type="evidence" value="ECO:0007669"/>
    <property type="project" value="UniProtKB-KW"/>
</dbReference>
<evidence type="ECO:0000313" key="5">
    <source>
        <dbReference type="Proteomes" id="UP000622547"/>
    </source>
</evidence>
<keyword evidence="2" id="KW-0378">Hydrolase</keyword>
<dbReference type="AlphaFoldDB" id="A0A8J3UE46"/>
<keyword evidence="5" id="KW-1185">Reference proteome</keyword>
<keyword evidence="1" id="KW-0479">Metal-binding</keyword>
<gene>
    <name evidence="4" type="ORF">Pph01_82050</name>
</gene>
<organism evidence="4 5">
    <name type="scientific">Planotetraspora phitsanulokensis</name>
    <dbReference type="NCBI Taxonomy" id="575192"/>
    <lineage>
        <taxon>Bacteria</taxon>
        <taxon>Bacillati</taxon>
        <taxon>Actinomycetota</taxon>
        <taxon>Actinomycetes</taxon>
        <taxon>Streptosporangiales</taxon>
        <taxon>Streptosporangiaceae</taxon>
        <taxon>Planotetraspora</taxon>
    </lineage>
</organism>
<dbReference type="PANTHER" id="PTHR42752:SF1">
    <property type="entry name" value="IMIDAZOLONEPROPIONASE-RELATED"/>
    <property type="match status" value="1"/>
</dbReference>
<dbReference type="Pfam" id="PF01979">
    <property type="entry name" value="Amidohydro_1"/>
    <property type="match status" value="1"/>
</dbReference>
<evidence type="ECO:0000259" key="3">
    <source>
        <dbReference type="Pfam" id="PF01979"/>
    </source>
</evidence>
<dbReference type="Gene3D" id="3.20.20.140">
    <property type="entry name" value="Metal-dependent hydrolases"/>
    <property type="match status" value="1"/>
</dbReference>
<protein>
    <recommendedName>
        <fullName evidence="3">Amidohydrolase-related domain-containing protein</fullName>
    </recommendedName>
</protein>
<dbReference type="GO" id="GO:0005737">
    <property type="term" value="C:cytoplasm"/>
    <property type="evidence" value="ECO:0007669"/>
    <property type="project" value="InterPro"/>
</dbReference>
<dbReference type="EMBL" id="BOOP01000053">
    <property type="protein sequence ID" value="GII43202.1"/>
    <property type="molecule type" value="Genomic_DNA"/>
</dbReference>
<dbReference type="InterPro" id="IPR006680">
    <property type="entry name" value="Amidohydro-rel"/>
</dbReference>
<reference evidence="4 5" key="1">
    <citation type="submission" date="2021-01" db="EMBL/GenBank/DDBJ databases">
        <title>Whole genome shotgun sequence of Planotetraspora phitsanulokensis NBRC 104273.</title>
        <authorList>
            <person name="Komaki H."/>
            <person name="Tamura T."/>
        </authorList>
    </citation>
    <scope>NUCLEOTIDE SEQUENCE [LARGE SCALE GENOMIC DNA]</scope>
    <source>
        <strain evidence="4 5">NBRC 104273</strain>
    </source>
</reference>
<dbReference type="GO" id="GO:0050480">
    <property type="term" value="F:imidazolonepropionase activity"/>
    <property type="evidence" value="ECO:0007669"/>
    <property type="project" value="TreeGrafter"/>
</dbReference>
<dbReference type="InterPro" id="IPR005920">
    <property type="entry name" value="HutI"/>
</dbReference>
<accession>A0A8J3UE46</accession>
<proteinExistence type="predicted"/>
<dbReference type="SUPFAM" id="SSF51338">
    <property type="entry name" value="Composite domain of metallo-dependent hydrolases"/>
    <property type="match status" value="1"/>
</dbReference>
<dbReference type="GO" id="GO:0019556">
    <property type="term" value="P:L-histidine catabolic process to glutamate and formamide"/>
    <property type="evidence" value="ECO:0007669"/>
    <property type="project" value="InterPro"/>
</dbReference>
<dbReference type="Proteomes" id="UP000622547">
    <property type="component" value="Unassembled WGS sequence"/>
</dbReference>
<name>A0A8J3UE46_9ACTN</name>
<feature type="domain" description="Amidohydrolase-related" evidence="3">
    <location>
        <begin position="12"/>
        <end position="71"/>
    </location>
</feature>